<comment type="caution">
    <text evidence="3">The sequence shown here is derived from an EMBL/GenBank/DDBJ whole genome shotgun (WGS) entry which is preliminary data.</text>
</comment>
<feature type="transmembrane region" description="Helical" evidence="2">
    <location>
        <begin position="20"/>
        <end position="45"/>
    </location>
</feature>
<keyword evidence="2" id="KW-0812">Transmembrane</keyword>
<feature type="region of interest" description="Disordered" evidence="1">
    <location>
        <begin position="546"/>
        <end position="602"/>
    </location>
</feature>
<feature type="compositionally biased region" description="Polar residues" evidence="1">
    <location>
        <begin position="488"/>
        <end position="501"/>
    </location>
</feature>
<organism evidence="3 4">
    <name type="scientific">Cryoendolithus antarcticus</name>
    <dbReference type="NCBI Taxonomy" id="1507870"/>
    <lineage>
        <taxon>Eukaryota</taxon>
        <taxon>Fungi</taxon>
        <taxon>Dikarya</taxon>
        <taxon>Ascomycota</taxon>
        <taxon>Pezizomycotina</taxon>
        <taxon>Dothideomycetes</taxon>
        <taxon>Dothideomycetidae</taxon>
        <taxon>Cladosporiales</taxon>
        <taxon>Cladosporiaceae</taxon>
        <taxon>Cryoendolithus</taxon>
    </lineage>
</organism>
<accession>A0A1V8T3N9</accession>
<feature type="transmembrane region" description="Helical" evidence="2">
    <location>
        <begin position="325"/>
        <end position="347"/>
    </location>
</feature>
<evidence type="ECO:0000313" key="3">
    <source>
        <dbReference type="EMBL" id="OQO05939.1"/>
    </source>
</evidence>
<feature type="transmembrane region" description="Helical" evidence="2">
    <location>
        <begin position="435"/>
        <end position="453"/>
    </location>
</feature>
<proteinExistence type="predicted"/>
<gene>
    <name evidence="3" type="ORF">B0A48_10035</name>
</gene>
<evidence type="ECO:0000256" key="1">
    <source>
        <dbReference type="SAM" id="MobiDB-lite"/>
    </source>
</evidence>
<dbReference type="OrthoDB" id="2126185at2759"/>
<evidence type="ECO:0000256" key="2">
    <source>
        <dbReference type="SAM" id="Phobius"/>
    </source>
</evidence>
<feature type="compositionally biased region" description="Polar residues" evidence="1">
    <location>
        <begin position="547"/>
        <end position="574"/>
    </location>
</feature>
<dbReference type="AlphaFoldDB" id="A0A1V8T3N9"/>
<dbReference type="InParanoid" id="A0A1V8T3N9"/>
<sequence length="657" mass="73157">MASFRPWTSQMETQIKPGYFVLAYRIGFVAVSLLGVGSLVAHLVGHSREISFHFSARGGRERRRNLIFFLVLAAVCFVSITTARYAAHSDEFEAIVHDAEASAAKAWKHPDDVLHDLQDKAHELGAKFTSVPDVHLNKRNAKGDRTPQPILDSKPGRVYAPLQSNVDVNEFTPASPYHPLKEDLPFSRWLDHKLPVESAFDTEAEANGWITMWRDPAHYWWVQQWHLGAIAWSPYVGWQARLRALPWSTPLIFIFLASQFSFAGAQSLLYALLLVSPVRDSNLERWTPTSAILLVPAYAFIGVTALLPAAVGWEGSVYVHKLAEYTAYFLGFAVAWFHPARLGSYHLKPYYAQQIRKTLYFWLTVPILALHLYATFSVIFTIDYSSHNRWWLLGHHNWRFSQKSTPDLEDLRQGAGLTFGALARPAAINSTCWDVILSGVVLASWAITHELAARHMLRRILMPWLQDWSYHFTETEHFTGRAVETSHRPQLTPSAQPTIRRTPSGRAILEPSWLDRMTQFARPMEAPTTATEEADMRNRGRVAKHTYTLSDGESGYTASKLTQDGQTRTSSRKFGTSPANGRPGSRSRSRGRAVSAASGAGGKDTSGEYYKGFTAAAPLEEGPTGWEAAGVLWCLGVVGGLGVAALGAAGTEMEKGY</sequence>
<feature type="transmembrane region" description="Helical" evidence="2">
    <location>
        <begin position="66"/>
        <end position="87"/>
    </location>
</feature>
<dbReference type="EMBL" id="NAJO01000018">
    <property type="protein sequence ID" value="OQO05939.1"/>
    <property type="molecule type" value="Genomic_DNA"/>
</dbReference>
<evidence type="ECO:0000313" key="4">
    <source>
        <dbReference type="Proteomes" id="UP000192596"/>
    </source>
</evidence>
<keyword evidence="4" id="KW-1185">Reference proteome</keyword>
<feature type="transmembrane region" description="Helical" evidence="2">
    <location>
        <begin position="251"/>
        <end position="278"/>
    </location>
</feature>
<keyword evidence="2" id="KW-1133">Transmembrane helix</keyword>
<feature type="transmembrane region" description="Helical" evidence="2">
    <location>
        <begin position="290"/>
        <end position="313"/>
    </location>
</feature>
<feature type="transmembrane region" description="Helical" evidence="2">
    <location>
        <begin position="359"/>
        <end position="382"/>
    </location>
</feature>
<feature type="region of interest" description="Disordered" evidence="1">
    <location>
        <begin position="481"/>
        <end position="506"/>
    </location>
</feature>
<reference evidence="4" key="1">
    <citation type="submission" date="2017-03" db="EMBL/GenBank/DDBJ databases">
        <title>Genomes of endolithic fungi from Antarctica.</title>
        <authorList>
            <person name="Coleine C."/>
            <person name="Masonjones S."/>
            <person name="Stajich J.E."/>
        </authorList>
    </citation>
    <scope>NUCLEOTIDE SEQUENCE [LARGE SCALE GENOMIC DNA]</scope>
    <source>
        <strain evidence="4">CCFEE 5527</strain>
    </source>
</reference>
<name>A0A1V8T3N9_9PEZI</name>
<protein>
    <submittedName>
        <fullName evidence="3">Uncharacterized protein</fullName>
    </submittedName>
</protein>
<keyword evidence="2" id="KW-0472">Membrane</keyword>
<dbReference type="Proteomes" id="UP000192596">
    <property type="component" value="Unassembled WGS sequence"/>
</dbReference>